<evidence type="ECO:0000256" key="1">
    <source>
        <dbReference type="SAM" id="MobiDB-lite"/>
    </source>
</evidence>
<dbReference type="AlphaFoldDB" id="A0A1D2J834"/>
<feature type="region of interest" description="Disordered" evidence="1">
    <location>
        <begin position="94"/>
        <end position="147"/>
    </location>
</feature>
<protein>
    <submittedName>
        <fullName evidence="2">Uncharacterized protein</fullName>
    </submittedName>
</protein>
<reference evidence="2 3" key="1">
    <citation type="submission" date="2016-06" db="EMBL/GenBank/DDBJ databases">
        <authorList>
            <person name="Kjaerup R.B."/>
            <person name="Dalgaard T.S."/>
            <person name="Juul-Madsen H.R."/>
        </authorList>
    </citation>
    <scope>NUCLEOTIDE SEQUENCE [LARGE SCALE GENOMIC DNA]</scope>
    <source>
        <strain evidence="2 3">Pb300</strain>
    </source>
</reference>
<proteinExistence type="predicted"/>
<gene>
    <name evidence="2" type="ORF">ACO22_06223</name>
</gene>
<feature type="compositionally biased region" description="Low complexity" evidence="1">
    <location>
        <begin position="204"/>
        <end position="214"/>
    </location>
</feature>
<organism evidence="2 3">
    <name type="scientific">Paracoccidioides brasiliensis</name>
    <dbReference type="NCBI Taxonomy" id="121759"/>
    <lineage>
        <taxon>Eukaryota</taxon>
        <taxon>Fungi</taxon>
        <taxon>Dikarya</taxon>
        <taxon>Ascomycota</taxon>
        <taxon>Pezizomycotina</taxon>
        <taxon>Eurotiomycetes</taxon>
        <taxon>Eurotiomycetidae</taxon>
        <taxon>Onygenales</taxon>
        <taxon>Ajellomycetaceae</taxon>
        <taxon>Paracoccidioides</taxon>
    </lineage>
</organism>
<dbReference type="PANTHER" id="PTHR38645">
    <property type="entry name" value="CHROMOSOME 9, WHOLE GENOME SHOTGUN SEQUENCE"/>
    <property type="match status" value="1"/>
</dbReference>
<accession>A0A1D2J834</accession>
<name>A0A1D2J834_PARBR</name>
<evidence type="ECO:0000313" key="2">
    <source>
        <dbReference type="EMBL" id="ODH18511.1"/>
    </source>
</evidence>
<feature type="region of interest" description="Disordered" evidence="1">
    <location>
        <begin position="1"/>
        <end position="23"/>
    </location>
</feature>
<comment type="caution">
    <text evidence="2">The sequence shown here is derived from an EMBL/GenBank/DDBJ whole genome shotgun (WGS) entry which is preliminary data.</text>
</comment>
<dbReference type="PANTHER" id="PTHR38645:SF1">
    <property type="entry name" value="YALI0F12243P"/>
    <property type="match status" value="1"/>
</dbReference>
<feature type="region of interest" description="Disordered" evidence="1">
    <location>
        <begin position="195"/>
        <end position="252"/>
    </location>
</feature>
<dbReference type="EMBL" id="LZYO01000321">
    <property type="protein sequence ID" value="ODH18511.1"/>
    <property type="molecule type" value="Genomic_DNA"/>
</dbReference>
<dbReference type="VEuPathDB" id="FungiDB:PADG_01498"/>
<dbReference type="Proteomes" id="UP000242814">
    <property type="component" value="Unassembled WGS sequence"/>
</dbReference>
<sequence>MDSMRSLNTSLPTSSPRPNNAQPPEQLLQAFKTAALSVTNLYKTAVSDQASARHIGYQEALEDLRAFLEKEKIGLNDGEGLKVKCWVTEKLDGNTATSMDSDDERADLDIKRSRSISPTTARKESLEVNHTSQASRSTPPPRNEANFHNQSSVAIDLPSSNRPTTFTFTTGTSYPVPQQSDIDMQTSDHVPVTTTSIQTDSHLPHSSTLSSSPTVRVEVVPRGSRVPHRLGNGNRHNPRASARDPSSNTGSKRKFHFGDFFDISSLGNGRDVFGGGKRAIHSKPNEGQTSYIAMVMGMDGGDIFVPVILQARQSFSYFSLAMALFTSLGVISQEVSSLDMIASKLKTQRRDREVSPVMSAFLAGFCF</sequence>
<feature type="compositionally biased region" description="Polar residues" evidence="1">
    <location>
        <begin position="128"/>
        <end position="137"/>
    </location>
</feature>
<dbReference type="VEuPathDB" id="FungiDB:PABG_02978"/>
<evidence type="ECO:0000313" key="3">
    <source>
        <dbReference type="Proteomes" id="UP000242814"/>
    </source>
</evidence>